<evidence type="ECO:0000256" key="5">
    <source>
        <dbReference type="ARBA" id="ARBA00022964"/>
    </source>
</evidence>
<gene>
    <name evidence="10" type="ORF">HRJ34_07850</name>
</gene>
<accession>A0A975D5Y0</accession>
<keyword evidence="4 8" id="KW-0058">Aromatic hydrocarbons catabolism</keyword>
<dbReference type="GO" id="GO:0008198">
    <property type="term" value="F:ferrous iron binding"/>
    <property type="evidence" value="ECO:0007669"/>
    <property type="project" value="InterPro"/>
</dbReference>
<reference evidence="10" key="1">
    <citation type="submission" date="2020-07" db="EMBL/GenBank/DDBJ databases">
        <authorList>
            <person name="Camacho E."/>
        </authorList>
    </citation>
    <scope>NUCLEOTIDE SEQUENCE</scope>
    <source>
        <strain evidence="10">MPO218</strain>
    </source>
</reference>
<proteinExistence type="inferred from homology"/>
<dbReference type="PROSITE" id="PS51819">
    <property type="entry name" value="VOC"/>
    <property type="match status" value="1"/>
</dbReference>
<evidence type="ECO:0000256" key="2">
    <source>
        <dbReference type="ARBA" id="ARBA00008784"/>
    </source>
</evidence>
<feature type="domain" description="VOC" evidence="9">
    <location>
        <begin position="2"/>
        <end position="141"/>
    </location>
</feature>
<dbReference type="Proteomes" id="UP000664914">
    <property type="component" value="Chromosome"/>
</dbReference>
<dbReference type="InterPro" id="IPR004360">
    <property type="entry name" value="Glyas_Fos-R_dOase_dom"/>
</dbReference>
<evidence type="ECO:0000256" key="7">
    <source>
        <dbReference type="ARBA" id="ARBA00023004"/>
    </source>
</evidence>
<dbReference type="AlphaFoldDB" id="A0A975D5Y0"/>
<dbReference type="Pfam" id="PF00903">
    <property type="entry name" value="Glyoxalase"/>
    <property type="match status" value="1"/>
</dbReference>
<keyword evidence="7 8" id="KW-0408">Iron</keyword>
<protein>
    <submittedName>
        <fullName evidence="10">VOC family protein</fullName>
    </submittedName>
</protein>
<sequence length="192" mass="22113">MGVHHFAIATKNFEMAHHFYTQVMQFPLVAGVKRQAPGGGWTKHMFYDIGDGETMALWDLRGIEGVQLDPDSWRSPISTGLGLPRWINHFAFNCKGGEEELQQRKRNWLDNGYHVSMTDHEFIRSIYTFDPDGNLIEWTYDTRPINEEDTRYAHEILLDDSPATEGDYEGPFVRSTVEKYKPAPKPLPEPVK</sequence>
<keyword evidence="6 8" id="KW-0560">Oxidoreductase</keyword>
<evidence type="ECO:0000256" key="4">
    <source>
        <dbReference type="ARBA" id="ARBA00022797"/>
    </source>
</evidence>
<evidence type="ECO:0000256" key="1">
    <source>
        <dbReference type="ARBA" id="ARBA00001954"/>
    </source>
</evidence>
<dbReference type="InterPro" id="IPR029068">
    <property type="entry name" value="Glyas_Bleomycin-R_OHBP_Dase"/>
</dbReference>
<organism evidence="10 11">
    <name type="scientific">Rhizorhabdus wittichii</name>
    <dbReference type="NCBI Taxonomy" id="160791"/>
    <lineage>
        <taxon>Bacteria</taxon>
        <taxon>Pseudomonadati</taxon>
        <taxon>Pseudomonadota</taxon>
        <taxon>Alphaproteobacteria</taxon>
        <taxon>Sphingomonadales</taxon>
        <taxon>Sphingomonadaceae</taxon>
        <taxon>Rhizorhabdus</taxon>
    </lineage>
</organism>
<dbReference type="EMBL" id="CP059319">
    <property type="protein sequence ID" value="QTH23403.1"/>
    <property type="molecule type" value="Genomic_DNA"/>
</dbReference>
<evidence type="ECO:0000313" key="10">
    <source>
        <dbReference type="EMBL" id="QTH23403.1"/>
    </source>
</evidence>
<dbReference type="Gene3D" id="3.10.180.10">
    <property type="entry name" value="2,3-Dihydroxybiphenyl 1,2-Dioxygenase, domain 1"/>
    <property type="match status" value="1"/>
</dbReference>
<comment type="cofactor">
    <cofactor evidence="1 8">
        <name>Fe(2+)</name>
        <dbReference type="ChEBI" id="CHEBI:29033"/>
    </cofactor>
</comment>
<evidence type="ECO:0000259" key="9">
    <source>
        <dbReference type="PROSITE" id="PS51819"/>
    </source>
</evidence>
<reference evidence="10" key="2">
    <citation type="submission" date="2021-04" db="EMBL/GenBank/DDBJ databases">
        <title>Isolation and genomic analysis of the ibuprofen-degrading bacterium Sphingomonas strain MPO218.</title>
        <authorList>
            <person name="Aulestia M."/>
            <person name="Flores A."/>
            <person name="Mangas E.L."/>
            <person name="Perez-Pulido A.J."/>
            <person name="Santero E."/>
            <person name="Camacho E.M."/>
        </authorList>
    </citation>
    <scope>NUCLEOTIDE SEQUENCE</scope>
    <source>
        <strain evidence="10">MPO218</strain>
    </source>
</reference>
<comment type="similarity">
    <text evidence="2 8">Belongs to the extradiol ring-cleavage dioxygenase family.</text>
</comment>
<evidence type="ECO:0000256" key="3">
    <source>
        <dbReference type="ARBA" id="ARBA00022723"/>
    </source>
</evidence>
<keyword evidence="5 8" id="KW-0223">Dioxygenase</keyword>
<dbReference type="PROSITE" id="PS00082">
    <property type="entry name" value="EXTRADIOL_DIOXYGENAS"/>
    <property type="match status" value="1"/>
</dbReference>
<keyword evidence="3" id="KW-0479">Metal-binding</keyword>
<dbReference type="InterPro" id="IPR037523">
    <property type="entry name" value="VOC_core"/>
</dbReference>
<dbReference type="InterPro" id="IPR000486">
    <property type="entry name" value="Xdiol_ring_cleave_dOase_1/2"/>
</dbReference>
<name>A0A975D5Y0_9SPHN</name>
<dbReference type="RefSeq" id="WP_016746250.1">
    <property type="nucleotide sequence ID" value="NZ_CP059319.1"/>
</dbReference>
<evidence type="ECO:0000256" key="8">
    <source>
        <dbReference type="RuleBase" id="RU000683"/>
    </source>
</evidence>
<evidence type="ECO:0000256" key="6">
    <source>
        <dbReference type="ARBA" id="ARBA00023002"/>
    </source>
</evidence>
<evidence type="ECO:0000313" key="11">
    <source>
        <dbReference type="Proteomes" id="UP000664914"/>
    </source>
</evidence>
<dbReference type="SUPFAM" id="SSF54593">
    <property type="entry name" value="Glyoxalase/Bleomycin resistance protein/Dihydroxybiphenyl dioxygenase"/>
    <property type="match status" value="1"/>
</dbReference>
<dbReference type="GO" id="GO:0051213">
    <property type="term" value="F:dioxygenase activity"/>
    <property type="evidence" value="ECO:0007669"/>
    <property type="project" value="UniProtKB-KW"/>
</dbReference>